<protein>
    <submittedName>
        <fullName evidence="2">Uncharacterized protein</fullName>
    </submittedName>
</protein>
<dbReference type="AlphaFoldDB" id="A0A0C2ZXZ0"/>
<keyword evidence="1" id="KW-0812">Transmembrane</keyword>
<organism evidence="2 3">
    <name type="scientific">Scleroderma citrinum Foug A</name>
    <dbReference type="NCBI Taxonomy" id="1036808"/>
    <lineage>
        <taxon>Eukaryota</taxon>
        <taxon>Fungi</taxon>
        <taxon>Dikarya</taxon>
        <taxon>Basidiomycota</taxon>
        <taxon>Agaricomycotina</taxon>
        <taxon>Agaricomycetes</taxon>
        <taxon>Agaricomycetidae</taxon>
        <taxon>Boletales</taxon>
        <taxon>Sclerodermatineae</taxon>
        <taxon>Sclerodermataceae</taxon>
        <taxon>Scleroderma</taxon>
    </lineage>
</organism>
<sequence>MHYTYLFGILELCIIWSLQSVSSFAVNLSPWAGSVIWWSVQGILQMRIYALYHCSKKLLVFMVIVFVGEVGTTVWMLISSNLSSHDTTSLLLISFPGYRETDLCLGAVSGVFAYIWVPRFVFESMLCLLAICAGIKHSRGRSWRSTKTTGSRLIDILVQGNVIYFISPLGMFILLCTVHNFGWLSSYPFDQRGSLQVSVGPVCF</sequence>
<gene>
    <name evidence="2" type="ORF">SCLCIDRAFT_1140057</name>
</gene>
<reference evidence="3" key="2">
    <citation type="submission" date="2015-01" db="EMBL/GenBank/DDBJ databases">
        <title>Evolutionary Origins and Diversification of the Mycorrhizal Mutualists.</title>
        <authorList>
            <consortium name="DOE Joint Genome Institute"/>
            <consortium name="Mycorrhizal Genomics Consortium"/>
            <person name="Kohler A."/>
            <person name="Kuo A."/>
            <person name="Nagy L.G."/>
            <person name="Floudas D."/>
            <person name="Copeland A."/>
            <person name="Barry K.W."/>
            <person name="Cichocki N."/>
            <person name="Veneault-Fourrey C."/>
            <person name="LaButti K."/>
            <person name="Lindquist E.A."/>
            <person name="Lipzen A."/>
            <person name="Lundell T."/>
            <person name="Morin E."/>
            <person name="Murat C."/>
            <person name="Riley R."/>
            <person name="Ohm R."/>
            <person name="Sun H."/>
            <person name="Tunlid A."/>
            <person name="Henrissat B."/>
            <person name="Grigoriev I.V."/>
            <person name="Hibbett D.S."/>
            <person name="Martin F."/>
        </authorList>
    </citation>
    <scope>NUCLEOTIDE SEQUENCE [LARGE SCALE GENOMIC DNA]</scope>
    <source>
        <strain evidence="3">Foug A</strain>
    </source>
</reference>
<dbReference type="STRING" id="1036808.A0A0C2ZXZ0"/>
<keyword evidence="1" id="KW-1133">Transmembrane helix</keyword>
<dbReference type="InParanoid" id="A0A0C2ZXZ0"/>
<dbReference type="EMBL" id="KN822102">
    <property type="protein sequence ID" value="KIM57322.1"/>
    <property type="molecule type" value="Genomic_DNA"/>
</dbReference>
<feature type="transmembrane region" description="Helical" evidence="1">
    <location>
        <begin position="156"/>
        <end position="181"/>
    </location>
</feature>
<dbReference type="Proteomes" id="UP000053989">
    <property type="component" value="Unassembled WGS sequence"/>
</dbReference>
<evidence type="ECO:0000313" key="2">
    <source>
        <dbReference type="EMBL" id="KIM57322.1"/>
    </source>
</evidence>
<evidence type="ECO:0000256" key="1">
    <source>
        <dbReference type="SAM" id="Phobius"/>
    </source>
</evidence>
<name>A0A0C2ZXZ0_9AGAM</name>
<evidence type="ECO:0000313" key="3">
    <source>
        <dbReference type="Proteomes" id="UP000053989"/>
    </source>
</evidence>
<keyword evidence="1" id="KW-0472">Membrane</keyword>
<proteinExistence type="predicted"/>
<dbReference type="HOGENOM" id="CLU_1343960_0_0_1"/>
<feature type="transmembrane region" description="Helical" evidence="1">
    <location>
        <begin position="111"/>
        <end position="135"/>
    </location>
</feature>
<keyword evidence="3" id="KW-1185">Reference proteome</keyword>
<reference evidence="2 3" key="1">
    <citation type="submission" date="2014-04" db="EMBL/GenBank/DDBJ databases">
        <authorList>
            <consortium name="DOE Joint Genome Institute"/>
            <person name="Kuo A."/>
            <person name="Kohler A."/>
            <person name="Nagy L.G."/>
            <person name="Floudas D."/>
            <person name="Copeland A."/>
            <person name="Barry K.W."/>
            <person name="Cichocki N."/>
            <person name="Veneault-Fourrey C."/>
            <person name="LaButti K."/>
            <person name="Lindquist E.A."/>
            <person name="Lipzen A."/>
            <person name="Lundell T."/>
            <person name="Morin E."/>
            <person name="Murat C."/>
            <person name="Sun H."/>
            <person name="Tunlid A."/>
            <person name="Henrissat B."/>
            <person name="Grigoriev I.V."/>
            <person name="Hibbett D.S."/>
            <person name="Martin F."/>
            <person name="Nordberg H.P."/>
            <person name="Cantor M.N."/>
            <person name="Hua S.X."/>
        </authorList>
    </citation>
    <scope>NUCLEOTIDE SEQUENCE [LARGE SCALE GENOMIC DNA]</scope>
    <source>
        <strain evidence="2 3">Foug A</strain>
    </source>
</reference>
<feature type="transmembrane region" description="Helical" evidence="1">
    <location>
        <begin position="59"/>
        <end position="78"/>
    </location>
</feature>
<accession>A0A0C2ZXZ0</accession>
<dbReference type="OrthoDB" id="3349377at2759"/>